<dbReference type="InterPro" id="IPR033133">
    <property type="entry name" value="PUM-HD"/>
</dbReference>
<dbReference type="Pfam" id="PF00806">
    <property type="entry name" value="PUF"/>
    <property type="match status" value="8"/>
</dbReference>
<dbReference type="SUPFAM" id="SSF48371">
    <property type="entry name" value="ARM repeat"/>
    <property type="match status" value="1"/>
</dbReference>
<feature type="repeat" description="Pumilio" evidence="4">
    <location>
        <begin position="535"/>
        <end position="572"/>
    </location>
</feature>
<dbReference type="PROSITE" id="PS50303">
    <property type="entry name" value="PUM_HD"/>
    <property type="match status" value="1"/>
</dbReference>
<organism evidence="7 8">
    <name type="scientific">Strongyloides venezuelensis</name>
    <name type="common">Threadworm</name>
    <dbReference type="NCBI Taxonomy" id="75913"/>
    <lineage>
        <taxon>Eukaryota</taxon>
        <taxon>Metazoa</taxon>
        <taxon>Ecdysozoa</taxon>
        <taxon>Nematoda</taxon>
        <taxon>Chromadorea</taxon>
        <taxon>Rhabditida</taxon>
        <taxon>Tylenchina</taxon>
        <taxon>Panagrolaimomorpha</taxon>
        <taxon>Strongyloidoidea</taxon>
        <taxon>Strongyloididae</taxon>
        <taxon>Strongyloides</taxon>
    </lineage>
</organism>
<sequence length="609" mass="68353">MVVPQEKSKFNNIGSIHADNYSALPKSVSIGHCKSLPHVRETFPLEPRKTVELTEKEKNFVRSLSCSMGGGDRQAAGLPGQQKFRPVIGDGSSHPHYHDFPASPVPHFYQPHHHPSPPLHPSTALPGNICMGMPTDFVQSFLQGPFPAAPLPPCYFNNGCMGPFLPGYHLPASYHHPGDSTFKYTNVLDSLLPQNPMPSVMDILTPPPEKTSFNESPSGGGPMYKISKKSLSSSNGTNNNNSQNNGSSNPFNNNSKLLEEFRNGRAQNLDLIAIKDDIYAFATDQHGSRFIQQKFDAAPTSTRNVVFEAILPHTLNLMKDVFGNYIVQKFFESGDKNQRSQLLDMVRGHLVELSLNIYGCRVIQKAVENAEECDVQMILSELRVGNKVIKCMVDQHGNHVIQKVFEHVKPDSLNFIIDIVENCCDELSIVSLAKHNYGCRVLQKMLKHLLPHQKEFIVQQLQSHLDELLVHQYGNYVIQELFKSSSTVVKHYIVIFIKADLEKYSMDKFASNVIEKCLIDGDQEQVKTLVTKIFEVPFEDLLYRMIGDQFGNYVVQKMLDVCDIQNRKKLIAAIKPKQAFLKKLPFGKHILAKCSESQSSPQKDKEATP</sequence>
<feature type="repeat" description="Pumilio" evidence="4">
    <location>
        <begin position="496"/>
        <end position="531"/>
    </location>
</feature>
<dbReference type="GO" id="GO:0030154">
    <property type="term" value="P:cell differentiation"/>
    <property type="evidence" value="ECO:0007669"/>
    <property type="project" value="UniProtKB-KW"/>
</dbReference>
<dbReference type="STRING" id="75913.A0A0K0EW93"/>
<evidence type="ECO:0000256" key="3">
    <source>
        <dbReference type="ARBA" id="ARBA00022782"/>
    </source>
</evidence>
<evidence type="ECO:0000256" key="1">
    <source>
        <dbReference type="ARBA" id="ARBA00022473"/>
    </source>
</evidence>
<dbReference type="InterPro" id="IPR001313">
    <property type="entry name" value="Pumilio_RNA-bd_rpt"/>
</dbReference>
<reference evidence="8" key="2">
    <citation type="submission" date="2015-08" db="UniProtKB">
        <authorList>
            <consortium name="WormBaseParasite"/>
        </authorList>
    </citation>
    <scope>IDENTIFICATION</scope>
</reference>
<name>A0A0K0EW93_STRVS</name>
<dbReference type="WBParaSite" id="SVE_0079200.1">
    <property type="protein sequence ID" value="SVE_0079200.1"/>
    <property type="gene ID" value="SVE_0079200"/>
</dbReference>
<protein>
    <submittedName>
        <fullName evidence="8">Maternal protein pumilio (inferred by orthology to a D. melanogaster protein)</fullName>
    </submittedName>
</protein>
<dbReference type="SMART" id="SM00025">
    <property type="entry name" value="Pumilio"/>
    <property type="match status" value="8"/>
</dbReference>
<keyword evidence="7" id="KW-1185">Reference proteome</keyword>
<dbReference type="InterPro" id="IPR016024">
    <property type="entry name" value="ARM-type_fold"/>
</dbReference>
<keyword evidence="3" id="KW-0221">Differentiation</keyword>
<feature type="region of interest" description="Disordered" evidence="5">
    <location>
        <begin position="201"/>
        <end position="255"/>
    </location>
</feature>
<feature type="repeat" description="Pumilio" evidence="4">
    <location>
        <begin position="345"/>
        <end position="380"/>
    </location>
</feature>
<dbReference type="Gene3D" id="1.25.10.10">
    <property type="entry name" value="Leucine-rich Repeat Variant"/>
    <property type="match status" value="1"/>
</dbReference>
<keyword evidence="1" id="KW-0217">Developmental protein</keyword>
<dbReference type="InterPro" id="IPR033712">
    <property type="entry name" value="Pumilio_RNA-bd"/>
</dbReference>
<feature type="repeat" description="Pumilio" evidence="4">
    <location>
        <begin position="381"/>
        <end position="418"/>
    </location>
</feature>
<evidence type="ECO:0000313" key="8">
    <source>
        <dbReference type="WBParaSite" id="SVE_0079200.1"/>
    </source>
</evidence>
<keyword evidence="2" id="KW-0677">Repeat</keyword>
<evidence type="ECO:0000256" key="4">
    <source>
        <dbReference type="PROSITE-ProRule" id="PRU00317"/>
    </source>
</evidence>
<dbReference type="PANTHER" id="PTHR12537:SF12">
    <property type="entry name" value="MATERNAL PROTEIN PUMILIO"/>
    <property type="match status" value="1"/>
</dbReference>
<feature type="repeat" description="Pumilio" evidence="4">
    <location>
        <begin position="460"/>
        <end position="495"/>
    </location>
</feature>
<accession>A0A0K0EW93</accession>
<dbReference type="InterPro" id="IPR011989">
    <property type="entry name" value="ARM-like"/>
</dbReference>
<feature type="domain" description="PUM-HD" evidence="6">
    <location>
        <begin position="253"/>
        <end position="598"/>
    </location>
</feature>
<reference evidence="7" key="1">
    <citation type="submission" date="2014-07" db="EMBL/GenBank/DDBJ databases">
        <authorList>
            <person name="Martin A.A"/>
            <person name="De Silva N."/>
        </authorList>
    </citation>
    <scope>NUCLEOTIDE SEQUENCE</scope>
</reference>
<dbReference type="CDD" id="cd07920">
    <property type="entry name" value="Pumilio"/>
    <property type="match status" value="1"/>
</dbReference>
<dbReference type="AlphaFoldDB" id="A0A0K0EW93"/>
<dbReference type="PANTHER" id="PTHR12537">
    <property type="entry name" value="RNA BINDING PROTEIN PUMILIO-RELATED"/>
    <property type="match status" value="1"/>
</dbReference>
<dbReference type="GO" id="GO:0003730">
    <property type="term" value="F:mRNA 3'-UTR binding"/>
    <property type="evidence" value="ECO:0007669"/>
    <property type="project" value="TreeGrafter"/>
</dbReference>
<feature type="repeat" description="Pumilio" evidence="4">
    <location>
        <begin position="309"/>
        <end position="344"/>
    </location>
</feature>
<dbReference type="GO" id="GO:0010608">
    <property type="term" value="P:post-transcriptional regulation of gene expression"/>
    <property type="evidence" value="ECO:0007669"/>
    <property type="project" value="TreeGrafter"/>
</dbReference>
<evidence type="ECO:0000256" key="2">
    <source>
        <dbReference type="ARBA" id="ARBA00022737"/>
    </source>
</evidence>
<feature type="repeat" description="Pumilio" evidence="4">
    <location>
        <begin position="421"/>
        <end position="459"/>
    </location>
</feature>
<dbReference type="GO" id="GO:0005737">
    <property type="term" value="C:cytoplasm"/>
    <property type="evidence" value="ECO:0007669"/>
    <property type="project" value="TreeGrafter"/>
</dbReference>
<evidence type="ECO:0000259" key="6">
    <source>
        <dbReference type="PROSITE" id="PS50303"/>
    </source>
</evidence>
<dbReference type="Proteomes" id="UP000035680">
    <property type="component" value="Unassembled WGS sequence"/>
</dbReference>
<feature type="repeat" description="Pumilio" evidence="4">
    <location>
        <begin position="273"/>
        <end position="308"/>
    </location>
</feature>
<dbReference type="PROSITE" id="PS50302">
    <property type="entry name" value="PUM"/>
    <property type="match status" value="8"/>
</dbReference>
<proteinExistence type="predicted"/>
<evidence type="ECO:0000256" key="5">
    <source>
        <dbReference type="SAM" id="MobiDB-lite"/>
    </source>
</evidence>
<feature type="compositionally biased region" description="Low complexity" evidence="5">
    <location>
        <begin position="229"/>
        <end position="255"/>
    </location>
</feature>
<dbReference type="GO" id="GO:0005634">
    <property type="term" value="C:nucleus"/>
    <property type="evidence" value="ECO:0007669"/>
    <property type="project" value="TreeGrafter"/>
</dbReference>
<evidence type="ECO:0000313" key="7">
    <source>
        <dbReference type="Proteomes" id="UP000035680"/>
    </source>
</evidence>